<dbReference type="GeneID" id="100372931"/>
<dbReference type="PROSITE" id="PS50012">
    <property type="entry name" value="RCC1_3"/>
    <property type="match status" value="5"/>
</dbReference>
<dbReference type="PANTHER" id="PTHR46207">
    <property type="entry name" value="PROTEIN RCC2"/>
    <property type="match status" value="1"/>
</dbReference>
<dbReference type="PROSITE" id="PS00626">
    <property type="entry name" value="RCC1_2"/>
    <property type="match status" value="2"/>
</dbReference>
<name>A0ABM0GUB9_SACKO</name>
<feature type="repeat" description="RCC1" evidence="2">
    <location>
        <begin position="309"/>
        <end position="362"/>
    </location>
</feature>
<evidence type="ECO:0000256" key="1">
    <source>
        <dbReference type="ARBA" id="ARBA00022737"/>
    </source>
</evidence>
<dbReference type="Pfam" id="PF25390">
    <property type="entry name" value="WD40_RLD"/>
    <property type="match status" value="1"/>
</dbReference>
<dbReference type="InterPro" id="IPR009091">
    <property type="entry name" value="RCC1/BLIP-II"/>
</dbReference>
<feature type="repeat" description="RCC1" evidence="2">
    <location>
        <begin position="408"/>
        <end position="462"/>
    </location>
</feature>
<reference evidence="6" key="1">
    <citation type="submission" date="2025-08" db="UniProtKB">
        <authorList>
            <consortium name="RefSeq"/>
        </authorList>
    </citation>
    <scope>IDENTIFICATION</scope>
    <source>
        <tissue evidence="6">Testes</tissue>
    </source>
</reference>
<dbReference type="Proteomes" id="UP000694865">
    <property type="component" value="Unplaced"/>
</dbReference>
<evidence type="ECO:0000313" key="6">
    <source>
        <dbReference type="RefSeq" id="XP_002737524.1"/>
    </source>
</evidence>
<keyword evidence="5" id="KW-1185">Reference proteome</keyword>
<accession>A0ABM0GUB9</accession>
<dbReference type="SUPFAM" id="SSF50985">
    <property type="entry name" value="RCC1/BLIP-II"/>
    <property type="match status" value="1"/>
</dbReference>
<organism evidence="5 6">
    <name type="scientific">Saccoglossus kowalevskii</name>
    <name type="common">Acorn worm</name>
    <dbReference type="NCBI Taxonomy" id="10224"/>
    <lineage>
        <taxon>Eukaryota</taxon>
        <taxon>Metazoa</taxon>
        <taxon>Hemichordata</taxon>
        <taxon>Enteropneusta</taxon>
        <taxon>Harrimaniidae</taxon>
        <taxon>Saccoglossus</taxon>
    </lineage>
</organism>
<dbReference type="PANTHER" id="PTHR46207:SF1">
    <property type="entry name" value="PROTEIN RCC2"/>
    <property type="match status" value="1"/>
</dbReference>
<protein>
    <submittedName>
        <fullName evidence="6">Protein RCC2-like</fullName>
    </submittedName>
</protein>
<feature type="repeat" description="RCC1" evidence="2">
    <location>
        <begin position="182"/>
        <end position="233"/>
    </location>
</feature>
<dbReference type="InterPro" id="IPR028641">
    <property type="entry name" value="RCC2"/>
</dbReference>
<evidence type="ECO:0000256" key="3">
    <source>
        <dbReference type="SAM" id="MobiDB-lite"/>
    </source>
</evidence>
<dbReference type="InterPro" id="IPR058923">
    <property type="entry name" value="RCC1-like_dom"/>
</dbReference>
<dbReference type="Gene3D" id="2.130.10.30">
    <property type="entry name" value="Regulator of chromosome condensation 1/beta-lactamase-inhibitor protein II"/>
    <property type="match status" value="2"/>
</dbReference>
<feature type="compositionally biased region" description="Polar residues" evidence="3">
    <location>
        <begin position="30"/>
        <end position="42"/>
    </location>
</feature>
<evidence type="ECO:0000313" key="5">
    <source>
        <dbReference type="Proteomes" id="UP000694865"/>
    </source>
</evidence>
<feature type="region of interest" description="Disordered" evidence="3">
    <location>
        <begin position="1"/>
        <end position="51"/>
    </location>
</feature>
<sequence length="483" mass="52078">MPRGKRKTVDEAGRMGKKSKSGLYSGRGNGATSSAASAIDNGSTDDKPKEERMKIRLEGSKTSGDLLFCGGTNWDLIGRASLPKAAAGVKPQGGRNLWGPHHITSIGKIRIRSVISGPTACHSIIITEDGKAMSWGRNDREQLGHGDNVRRDNPTLIESLKEHNIVSAACGRNHTLCLTEYGTVFAFGDNRYGQLGIGLQSASVGNPVKVGHKGQPIVKVACGADFSMILDCKGSLHSFGHPEYSQLGHNNDGQYFVTSNKLSFDCQLVPRKIQMFVEKNKGHVMPVPNVLLTDVACGTNHVIALDIRKRVFTWGFGGYGRLGHAEPKDEKVPRNLKTFDVTGRGASSIYCGASFSMAVSEQGILYFWGQTKTTGEATMYPKPVQDLTGWKIRSVGCSNHSIVIAADDSVISWGPSPTYGELGYGDHGAKSSTQPKEIKLLDGINIHSVACGYGHTLMIARNDSDEDTNSINKLPEFSVKAEN</sequence>
<evidence type="ECO:0000259" key="4">
    <source>
        <dbReference type="Pfam" id="PF25390"/>
    </source>
</evidence>
<proteinExistence type="predicted"/>
<evidence type="ECO:0000256" key="2">
    <source>
        <dbReference type="PROSITE-ProRule" id="PRU00235"/>
    </source>
</evidence>
<feature type="domain" description="RCC1-like" evidence="4">
    <location>
        <begin position="100"/>
        <end position="458"/>
    </location>
</feature>
<feature type="repeat" description="RCC1" evidence="2">
    <location>
        <begin position="130"/>
        <end position="181"/>
    </location>
</feature>
<gene>
    <name evidence="6" type="primary">LOC100372931</name>
</gene>
<dbReference type="RefSeq" id="XP_002737524.1">
    <property type="nucleotide sequence ID" value="XM_002737478.2"/>
</dbReference>
<feature type="repeat" description="RCC1" evidence="2">
    <location>
        <begin position="234"/>
        <end position="308"/>
    </location>
</feature>
<dbReference type="InterPro" id="IPR000408">
    <property type="entry name" value="Reg_chr_condens"/>
</dbReference>
<dbReference type="PRINTS" id="PR00633">
    <property type="entry name" value="RCCNDNSATION"/>
</dbReference>
<keyword evidence="1" id="KW-0677">Repeat</keyword>